<dbReference type="InterPro" id="IPR013098">
    <property type="entry name" value="Ig_I-set"/>
</dbReference>
<feature type="domain" description="Ig-like" evidence="24">
    <location>
        <begin position="870"/>
        <end position="974"/>
    </location>
</feature>
<evidence type="ECO:0000256" key="18">
    <source>
        <dbReference type="PROSITE-ProRule" id="PRU10141"/>
    </source>
</evidence>
<evidence type="ECO:0000256" key="8">
    <source>
        <dbReference type="ARBA" id="ARBA00022777"/>
    </source>
</evidence>
<dbReference type="InterPro" id="IPR001824">
    <property type="entry name" value="Tyr_kinase_rcpt_3_CS"/>
</dbReference>
<dbReference type="Pfam" id="PF22854">
    <property type="entry name" value="VEGFR1-3_N_Ig-like"/>
    <property type="match status" value="1"/>
</dbReference>
<dbReference type="SMART" id="SM00219">
    <property type="entry name" value="TyrKc"/>
    <property type="match status" value="1"/>
</dbReference>
<comment type="catalytic activity">
    <reaction evidence="17">
        <text>L-tyrosyl-[protein] + ATP = O-phospho-L-tyrosyl-[protein] + ADP + H(+)</text>
        <dbReference type="Rhea" id="RHEA:10596"/>
        <dbReference type="Rhea" id="RHEA-COMP:10136"/>
        <dbReference type="Rhea" id="RHEA-COMP:20101"/>
        <dbReference type="ChEBI" id="CHEBI:15378"/>
        <dbReference type="ChEBI" id="CHEBI:30616"/>
        <dbReference type="ChEBI" id="CHEBI:46858"/>
        <dbReference type="ChEBI" id="CHEBI:61978"/>
        <dbReference type="ChEBI" id="CHEBI:456216"/>
        <dbReference type="EC" id="2.7.10.1"/>
    </reaction>
</comment>
<dbReference type="GO" id="GO:0004714">
    <property type="term" value="F:transmembrane receptor protein tyrosine kinase activity"/>
    <property type="evidence" value="ECO:0007669"/>
    <property type="project" value="UniProtKB-EC"/>
</dbReference>
<dbReference type="GO" id="GO:0005524">
    <property type="term" value="F:ATP binding"/>
    <property type="evidence" value="ECO:0007669"/>
    <property type="project" value="UniProtKB-UniRule"/>
</dbReference>
<keyword evidence="11 21" id="KW-0472">Membrane</keyword>
<dbReference type="Gene3D" id="1.10.510.10">
    <property type="entry name" value="Transferase(Phosphotransferase) domain 1"/>
    <property type="match status" value="1"/>
</dbReference>
<feature type="binding site" evidence="18">
    <location>
        <position position="1290"/>
    </location>
    <ligand>
        <name>ATP</name>
        <dbReference type="ChEBI" id="CHEBI:30616"/>
    </ligand>
</feature>
<dbReference type="PANTHER" id="PTHR24416">
    <property type="entry name" value="TYROSINE-PROTEIN KINASE RECEPTOR"/>
    <property type="match status" value="1"/>
</dbReference>
<feature type="domain" description="Ig-like" evidence="24">
    <location>
        <begin position="981"/>
        <end position="1071"/>
    </location>
</feature>
<feature type="transmembrane region" description="Helical" evidence="21">
    <location>
        <begin position="1187"/>
        <end position="1208"/>
    </location>
</feature>
<feature type="domain" description="Protein kinase" evidence="23">
    <location>
        <begin position="1256"/>
        <end position="1584"/>
    </location>
</feature>
<evidence type="ECO:0000256" key="10">
    <source>
        <dbReference type="ARBA" id="ARBA00022989"/>
    </source>
</evidence>
<dbReference type="PROSITE" id="PS50011">
    <property type="entry name" value="PROTEIN_KINASE_DOM"/>
    <property type="match status" value="1"/>
</dbReference>
<dbReference type="Pfam" id="PF07714">
    <property type="entry name" value="PK_Tyr_Ser-Thr"/>
    <property type="match status" value="1"/>
</dbReference>
<dbReference type="InterPro" id="IPR036179">
    <property type="entry name" value="Ig-like_dom_sf"/>
</dbReference>
<evidence type="ECO:0000256" key="6">
    <source>
        <dbReference type="ARBA" id="ARBA00022692"/>
    </source>
</evidence>
<dbReference type="InterPro" id="IPR011009">
    <property type="entry name" value="Kinase-like_dom_sf"/>
</dbReference>
<evidence type="ECO:0000256" key="13">
    <source>
        <dbReference type="ARBA" id="ARBA00023157"/>
    </source>
</evidence>
<feature type="compositionally biased region" description="Polar residues" evidence="20">
    <location>
        <begin position="1670"/>
        <end position="1680"/>
    </location>
</feature>
<dbReference type="InterPro" id="IPR007110">
    <property type="entry name" value="Ig-like_dom"/>
</dbReference>
<dbReference type="SMART" id="SM00409">
    <property type="entry name" value="IG"/>
    <property type="match status" value="10"/>
</dbReference>
<keyword evidence="9 18" id="KW-0067">ATP-binding</keyword>
<evidence type="ECO:0000256" key="19">
    <source>
        <dbReference type="RuleBase" id="RU000311"/>
    </source>
</evidence>
<feature type="domain" description="Ig-like" evidence="24">
    <location>
        <begin position="229"/>
        <end position="335"/>
    </location>
</feature>
<dbReference type="Pfam" id="PF21339">
    <property type="entry name" value="VEGFR-1-like_Ig-like"/>
    <property type="match status" value="1"/>
</dbReference>
<dbReference type="InterPro" id="IPR050122">
    <property type="entry name" value="RTK"/>
</dbReference>
<dbReference type="PROSITE" id="PS00107">
    <property type="entry name" value="PROTEIN_KINASE_ATP"/>
    <property type="match status" value="1"/>
</dbReference>
<evidence type="ECO:0000256" key="9">
    <source>
        <dbReference type="ARBA" id="ARBA00022840"/>
    </source>
</evidence>
<dbReference type="InterPro" id="IPR003598">
    <property type="entry name" value="Ig_sub2"/>
</dbReference>
<dbReference type="Gene3D" id="2.60.40.10">
    <property type="entry name" value="Immunoglobulins"/>
    <property type="match status" value="10"/>
</dbReference>
<dbReference type="InterPro" id="IPR001245">
    <property type="entry name" value="Ser-Thr/Tyr_kinase_cat_dom"/>
</dbReference>
<feature type="chain" id="PRO_5002672508" description="receptor protein-tyrosine kinase" evidence="22">
    <location>
        <begin position="25"/>
        <end position="1802"/>
    </location>
</feature>
<dbReference type="CDD" id="cd05054">
    <property type="entry name" value="PTKc_VEGFR"/>
    <property type="match status" value="1"/>
</dbReference>
<sequence>MISKGITVFTCTFQILSLLHSATGLSLHKVGPPRLDTDSSTLFISQNNTLQLTCHGGFKLDWIYPYEIPRTRISIEQCSSCSPTNRHRSVLTIASADVSDTGRYRCLYKRYDMKISNATSAKVYVYISSPEHLFVPPEWTQNNIYRGQPFVLPCRTTSPNLNVTLARRDNGLDITDHRYHRYDPKKGFHISANHHELDGHVCCVASRGGYIDRSCFQLNFQEQAPVLKPQVSISTAEVLEGWEGFTVSCEVWAPADSLLEDLSWDYPAEMIAERQDANYRIVTEGSVESVRGSNFAKQRYVSPLQVIRAHGYDNGTYVCIATNFWDSYFAEASVNVLGVGHLNRIGPPRIQSNTTERVLRENTTLEIGCTGGFALEWIYPEAVRSRIRPVSQACPTCDSNAHFHSTLTVRDTRPQDSGQFQCIYSRYVDHVNSATAAEINVFVAAENAQLHREGPPVINVDDSYIILNENQNLELRCTGSSTLEWSWPKDATQRVEPRSFACPTCPLALRSTSTLRVTNVSVADTGYYQCFYSRFSDRLTPETKAEVYAYITSDVDETKLFTDRRYLYWANVITGTPYTIPCTVTDPRINVTLEYNNKVQSGQGSVITYDPKVGFRVPGNYTKYNGPLVCRARKANLTQIKSVILNFEPKAPVPAPQIYGPIEQVKGYTFNVTCNVESPLGIQIRWKWDYPALHHPNADPNNYQTEKSSQELQTEVGDSTRAFRKFSGTLTVYRASVIDNGTYTCTVINNNGNGSSAHAVSILDQGYIHMEPLKGRLMELVSGKDEANNRGKIMVHLKYFPNADFTWFKDGIEVDALDQHLFRSRIRQDVALVKLSNISPQHAGNYTLIGDNGEVQESVTIKVIVHDVEQGLTIEEETSIIEEKGNLTLHCKSSSHIFHNIKWLVRRSHGSSNESRLLRPREGRVTISSYSDGIFNISMLHLRDVGRSDDGIYTCLAHSILDSRDTNEVHATVQVQAIKAPEMELGLETREIDKSMKDFTLECEASGFPTPEFTWYKDDSKLQMQVSTVVLPDGRAISTLRRTRINMVDSGLYCCVASNGGGQVNSSAIIIILEEPYMRVKEDVKLVAKGGTANLTCHDGGNPKPTIVWYHQPEDQGSDMRRLTPDMFNNTEGVLVLHDVQKDQEGTYLCNATNRLGSSTRTVSIKLDMPHGPLTISGRDNVKRNTALGVVSVVVLMIVVAALVIFIVKSKMLRPKYIAGGDDMLLPISFGQYNDLLDICEHLPYDSKWEFPRERLKIGPVIGRGAFGRVMRASAFGIDKVDTCTTVAVKMLKEDASDTERKALLTELKMLIHIGPHLNIVNLLGACTRKDLYVISEFCPFGNLSDYLKTKRKNYVAEPDLLAIAPIGPVDRSSRGSSRGGGDGFMGARGGSSLEVGDDDVFEYMEKEEPLTLKDLICYSFQVARGMEFLASKKCIHRDLAARNVLLAENNIVKICDFGLARDIYSDPDYVTQTGGRLPIKWMAPESIFDKVFTVYSDVWSFGVFMWECFALGGSPYPGVVVDEEFYNRLKSGYRMYTPDYAPHEIYHIMLDCWHTEPKERPHFSELVHKLGDQLAANVKQEYLDLDVAYDEQVASRPISFYAEDEEEASSSNEGQVTLGEDALQVEADISLPSTSGYQPNHPSTSSTFQLEDERPVCAGLEGRTVSSIHASLTDISSSEPCDEEDETGGESTKSSTASSRLPMHHRHNSLSALDTLQQTMTNPVFHHHHHHSSNHHHHHNRGNNSTSKSEESVSSDSSSGFRSGGYGSDVNDEPPPEYSKVMQVALHKETSVFWPRSTNGQ</sequence>
<dbReference type="SMART" id="SM00220">
    <property type="entry name" value="S_TKc"/>
    <property type="match status" value="1"/>
</dbReference>
<dbReference type="SUPFAM" id="SSF56112">
    <property type="entry name" value="Protein kinase-like (PK-like)"/>
    <property type="match status" value="1"/>
</dbReference>
<feature type="signal peptide" evidence="22">
    <location>
        <begin position="1"/>
        <end position="24"/>
    </location>
</feature>
<feature type="region of interest" description="Disordered" evidence="20">
    <location>
        <begin position="1372"/>
        <end position="1392"/>
    </location>
</feature>
<dbReference type="InterPro" id="IPR008266">
    <property type="entry name" value="Tyr_kinase_AS"/>
</dbReference>
<dbReference type="GO" id="GO:0007169">
    <property type="term" value="P:cell surface receptor protein tyrosine kinase signaling pathway"/>
    <property type="evidence" value="ECO:0007669"/>
    <property type="project" value="InterPro"/>
</dbReference>
<dbReference type="GO" id="GO:0043235">
    <property type="term" value="C:receptor complex"/>
    <property type="evidence" value="ECO:0007669"/>
    <property type="project" value="TreeGrafter"/>
</dbReference>
<evidence type="ECO:0000256" key="11">
    <source>
        <dbReference type="ARBA" id="ARBA00023136"/>
    </source>
</evidence>
<dbReference type="InterPro" id="IPR003599">
    <property type="entry name" value="Ig_sub"/>
</dbReference>
<dbReference type="FunFam" id="1.10.510.10:FF:000077">
    <property type="entry name" value="Vascular endothelial growth factor receptor 2"/>
    <property type="match status" value="1"/>
</dbReference>
<feature type="region of interest" description="Disordered" evidence="20">
    <location>
        <begin position="1632"/>
        <end position="1652"/>
    </location>
</feature>
<dbReference type="FunFam" id="2.60.40.10:FF:003149">
    <property type="entry name" value="Uncharacterized protein"/>
    <property type="match status" value="1"/>
</dbReference>
<evidence type="ECO:0000256" key="7">
    <source>
        <dbReference type="ARBA" id="ARBA00022741"/>
    </source>
</evidence>
<reference evidence="25" key="1">
    <citation type="journal article" date="2007" name="Development">
        <title>Localized VEGF signaling from ectoderm to mesenchyme cells controls morphogenesis of the sea urchin embryo skeleton.</title>
        <authorList>
            <person name="Duloquin L."/>
            <person name="Lhomond G."/>
            <person name="Gache C."/>
        </authorList>
    </citation>
    <scope>NUCLEOTIDE SEQUENCE</scope>
    <source>
        <tissue evidence="25">Whole embryo</tissue>
    </source>
</reference>
<dbReference type="FunFam" id="2.60.40.10:FF:003141">
    <property type="match status" value="3"/>
</dbReference>
<evidence type="ECO:0000256" key="3">
    <source>
        <dbReference type="ARBA" id="ARBA00022475"/>
    </source>
</evidence>
<dbReference type="InterPro" id="IPR020635">
    <property type="entry name" value="Tyr_kinase_cat_dom"/>
</dbReference>
<evidence type="ECO:0000256" key="20">
    <source>
        <dbReference type="SAM" id="MobiDB-lite"/>
    </source>
</evidence>
<protein>
    <recommendedName>
        <fullName evidence="2">receptor protein-tyrosine kinase</fullName>
        <ecNumber evidence="2">2.7.10.1</ecNumber>
    </recommendedName>
</protein>
<feature type="domain" description="Ig-like" evidence="24">
    <location>
        <begin position="348"/>
        <end position="440"/>
    </location>
</feature>
<keyword evidence="5" id="KW-0808">Transferase</keyword>
<keyword evidence="8" id="KW-0418">Kinase</keyword>
<feature type="domain" description="Ig-like" evidence="24">
    <location>
        <begin position="1076"/>
        <end position="1164"/>
    </location>
</feature>
<evidence type="ECO:0000256" key="4">
    <source>
        <dbReference type="ARBA" id="ARBA00022553"/>
    </source>
</evidence>
<dbReference type="InterPro" id="IPR017441">
    <property type="entry name" value="Protein_kinase_ATP_BS"/>
</dbReference>
<keyword evidence="4" id="KW-0597">Phosphoprotein</keyword>
<dbReference type="CDD" id="cd00096">
    <property type="entry name" value="Ig"/>
    <property type="match status" value="3"/>
</dbReference>
<keyword evidence="16 19" id="KW-0393">Immunoglobulin domain</keyword>
<keyword evidence="3" id="KW-1003">Cell membrane</keyword>
<dbReference type="EC" id="2.7.10.1" evidence="2"/>
<feature type="compositionally biased region" description="Polar residues" evidence="20">
    <location>
        <begin position="1632"/>
        <end position="1650"/>
    </location>
</feature>
<feature type="region of interest" description="Disordered" evidence="20">
    <location>
        <begin position="1727"/>
        <end position="1782"/>
    </location>
</feature>
<evidence type="ECO:0000259" key="23">
    <source>
        <dbReference type="PROSITE" id="PS50011"/>
    </source>
</evidence>
<evidence type="ECO:0000256" key="16">
    <source>
        <dbReference type="ARBA" id="ARBA00023319"/>
    </source>
</evidence>
<feature type="domain" description="Ig-like" evidence="24">
    <location>
        <begin position="649"/>
        <end position="761"/>
    </location>
</feature>
<dbReference type="GO" id="GO:0005886">
    <property type="term" value="C:plasma membrane"/>
    <property type="evidence" value="ECO:0007669"/>
    <property type="project" value="UniProtKB-SubCell"/>
</dbReference>
<evidence type="ECO:0000256" key="2">
    <source>
        <dbReference type="ARBA" id="ARBA00011902"/>
    </source>
</evidence>
<dbReference type="EMBL" id="AM419057">
    <property type="protein sequence ID" value="CAL91935.1"/>
    <property type="molecule type" value="mRNA"/>
</dbReference>
<keyword evidence="22" id="KW-0732">Signal</keyword>
<organism evidence="25">
    <name type="scientific">Paracentrotus lividus</name>
    <name type="common">Common sea urchin</name>
    <dbReference type="NCBI Taxonomy" id="7656"/>
    <lineage>
        <taxon>Eukaryota</taxon>
        <taxon>Metazoa</taxon>
        <taxon>Echinodermata</taxon>
        <taxon>Eleutherozoa</taxon>
        <taxon>Echinozoa</taxon>
        <taxon>Echinoidea</taxon>
        <taxon>Euechinoidea</taxon>
        <taxon>Echinacea</taxon>
        <taxon>Camarodonta</taxon>
        <taxon>Echinidea</taxon>
        <taxon>Echinidae</taxon>
        <taxon>Paracentrotus</taxon>
    </lineage>
</organism>
<comment type="similarity">
    <text evidence="19">Belongs to the protein kinase superfamily. Tyr protein kinase family. CSF-1/PDGF receptor subfamily.</text>
</comment>
<feature type="compositionally biased region" description="Basic residues" evidence="20">
    <location>
        <begin position="1727"/>
        <end position="1742"/>
    </location>
</feature>
<feature type="domain" description="Ig-like" evidence="24">
    <location>
        <begin position="455"/>
        <end position="540"/>
    </location>
</feature>
<keyword evidence="7 18" id="KW-0547">Nucleotide-binding</keyword>
<evidence type="ECO:0000313" key="25">
    <source>
        <dbReference type="EMBL" id="CAL91935.1"/>
    </source>
</evidence>
<dbReference type="PROSITE" id="PS00240">
    <property type="entry name" value="RECEPTOR_TYR_KIN_III"/>
    <property type="match status" value="1"/>
</dbReference>
<evidence type="ECO:0000259" key="24">
    <source>
        <dbReference type="PROSITE" id="PS50835"/>
    </source>
</evidence>
<evidence type="ECO:0000256" key="12">
    <source>
        <dbReference type="ARBA" id="ARBA00023137"/>
    </source>
</evidence>
<dbReference type="Pfam" id="PF07679">
    <property type="entry name" value="I-set"/>
    <property type="match status" value="1"/>
</dbReference>
<comment type="subcellular location">
    <subcellularLocation>
        <location evidence="1">Cell membrane</location>
        <topology evidence="1">Single-pass type I membrane protein</topology>
    </subcellularLocation>
    <subcellularLocation>
        <location evidence="19">Membrane</location>
        <topology evidence="19">Single-pass type I membrane protein</topology>
    </subcellularLocation>
</comment>
<feature type="compositionally biased region" description="Low complexity" evidence="20">
    <location>
        <begin position="1753"/>
        <end position="1762"/>
    </location>
</feature>
<evidence type="ECO:0000256" key="21">
    <source>
        <dbReference type="SAM" id="Phobius"/>
    </source>
</evidence>
<dbReference type="Pfam" id="PF13927">
    <property type="entry name" value="Ig_3"/>
    <property type="match status" value="1"/>
</dbReference>
<keyword evidence="13" id="KW-1015">Disulfide bond</keyword>
<dbReference type="PROSITE" id="PS50835">
    <property type="entry name" value="IG_LIKE"/>
    <property type="match status" value="8"/>
</dbReference>
<dbReference type="InterPro" id="IPR055238">
    <property type="entry name" value="VEGFR1-3_N_Ig-like"/>
</dbReference>
<feature type="domain" description="Ig-like" evidence="24">
    <location>
        <begin position="33"/>
        <end position="116"/>
    </location>
</feature>
<keyword evidence="6 19" id="KW-0812">Transmembrane</keyword>
<dbReference type="InterPro" id="IPR000719">
    <property type="entry name" value="Prot_kinase_dom"/>
</dbReference>
<evidence type="ECO:0000256" key="14">
    <source>
        <dbReference type="ARBA" id="ARBA00023170"/>
    </source>
</evidence>
<dbReference type="SUPFAM" id="SSF48726">
    <property type="entry name" value="Immunoglobulin"/>
    <property type="match status" value="9"/>
</dbReference>
<dbReference type="Gene3D" id="3.30.200.20">
    <property type="entry name" value="Phosphorylase Kinase, domain 1"/>
    <property type="match status" value="1"/>
</dbReference>
<keyword evidence="10 21" id="KW-1133">Transmembrane helix</keyword>
<dbReference type="PROSITE" id="PS00109">
    <property type="entry name" value="PROTEIN_KINASE_TYR"/>
    <property type="match status" value="1"/>
</dbReference>
<dbReference type="SMART" id="SM00408">
    <property type="entry name" value="IGc2"/>
    <property type="match status" value="7"/>
</dbReference>
<name>A4Q901_PARLI</name>
<feature type="compositionally biased region" description="Gly residues" evidence="20">
    <location>
        <begin position="1378"/>
        <end position="1390"/>
    </location>
</feature>
<evidence type="ECO:0000256" key="22">
    <source>
        <dbReference type="SAM" id="SignalP"/>
    </source>
</evidence>
<keyword evidence="15" id="KW-0325">Glycoprotein</keyword>
<keyword evidence="14 19" id="KW-0675">Receptor</keyword>
<evidence type="ECO:0000256" key="5">
    <source>
        <dbReference type="ARBA" id="ARBA00022679"/>
    </source>
</evidence>
<evidence type="ECO:0000256" key="17">
    <source>
        <dbReference type="ARBA" id="ARBA00051243"/>
    </source>
</evidence>
<feature type="region of interest" description="Disordered" evidence="20">
    <location>
        <begin position="1670"/>
        <end position="1706"/>
    </location>
</feature>
<dbReference type="InterPro" id="IPR013783">
    <property type="entry name" value="Ig-like_fold"/>
</dbReference>
<feature type="compositionally biased region" description="Polar residues" evidence="20">
    <location>
        <begin position="1690"/>
        <end position="1700"/>
    </location>
</feature>
<gene>
    <name evidence="25" type="primary">vegfr</name>
</gene>
<evidence type="ECO:0000256" key="15">
    <source>
        <dbReference type="ARBA" id="ARBA00023180"/>
    </source>
</evidence>
<evidence type="ECO:0000256" key="1">
    <source>
        <dbReference type="ARBA" id="ARBA00004251"/>
    </source>
</evidence>
<dbReference type="PANTHER" id="PTHR24416:SF600">
    <property type="entry name" value="PDGF- AND VEGF-RECEPTOR RELATED, ISOFORM J"/>
    <property type="match status" value="1"/>
</dbReference>
<keyword evidence="12" id="KW-0829">Tyrosine-protein kinase</keyword>
<proteinExistence type="evidence at transcript level"/>
<accession>A4Q901</accession>